<dbReference type="Gene3D" id="1.20.120.1630">
    <property type="match status" value="1"/>
</dbReference>
<dbReference type="RefSeq" id="WP_204706319.1">
    <property type="nucleotide sequence ID" value="NZ_JBHSZV010000004.1"/>
</dbReference>
<keyword evidence="4 5" id="KW-0472">Membrane</keyword>
<dbReference type="InterPro" id="IPR007269">
    <property type="entry name" value="ICMT_MeTrfase"/>
</dbReference>
<dbReference type="Proteomes" id="UP001596410">
    <property type="component" value="Unassembled WGS sequence"/>
</dbReference>
<gene>
    <name evidence="6" type="ORF">ACFQIC_00765</name>
</gene>
<feature type="transmembrane region" description="Helical" evidence="5">
    <location>
        <begin position="63"/>
        <end position="83"/>
    </location>
</feature>
<dbReference type="PANTHER" id="PTHR43847">
    <property type="entry name" value="BLL3993 PROTEIN"/>
    <property type="match status" value="1"/>
</dbReference>
<keyword evidence="7" id="KW-1185">Reference proteome</keyword>
<reference evidence="7" key="1">
    <citation type="journal article" date="2019" name="Int. J. Syst. Evol. Microbiol.">
        <title>The Global Catalogue of Microorganisms (GCM) 10K type strain sequencing project: providing services to taxonomists for standard genome sequencing and annotation.</title>
        <authorList>
            <consortium name="The Broad Institute Genomics Platform"/>
            <consortium name="The Broad Institute Genome Sequencing Center for Infectious Disease"/>
            <person name="Wu L."/>
            <person name="Ma J."/>
        </authorList>
    </citation>
    <scope>NUCLEOTIDE SEQUENCE [LARGE SCALE GENOMIC DNA]</scope>
    <source>
        <strain evidence="7">CGMCC 4.1621</strain>
    </source>
</reference>
<name>A0ABW2EDX2_9BACI</name>
<evidence type="ECO:0000256" key="5">
    <source>
        <dbReference type="SAM" id="Phobius"/>
    </source>
</evidence>
<keyword evidence="2 5" id="KW-0812">Transmembrane</keyword>
<protein>
    <submittedName>
        <fullName evidence="6">Isoprenylcysteine carboxyl methyltransferase family protein</fullName>
    </submittedName>
</protein>
<dbReference type="Pfam" id="PF04140">
    <property type="entry name" value="ICMT"/>
    <property type="match status" value="1"/>
</dbReference>
<evidence type="ECO:0000256" key="3">
    <source>
        <dbReference type="ARBA" id="ARBA00022989"/>
    </source>
</evidence>
<evidence type="ECO:0000256" key="2">
    <source>
        <dbReference type="ARBA" id="ARBA00022692"/>
    </source>
</evidence>
<dbReference type="GO" id="GO:0008168">
    <property type="term" value="F:methyltransferase activity"/>
    <property type="evidence" value="ECO:0007669"/>
    <property type="project" value="UniProtKB-KW"/>
</dbReference>
<evidence type="ECO:0000313" key="6">
    <source>
        <dbReference type="EMBL" id="MFC7060402.1"/>
    </source>
</evidence>
<dbReference type="InterPro" id="IPR052527">
    <property type="entry name" value="Metal_cation-efflux_comp"/>
</dbReference>
<keyword evidence="3 5" id="KW-1133">Transmembrane helix</keyword>
<dbReference type="EMBL" id="JBHSZV010000004">
    <property type="protein sequence ID" value="MFC7060402.1"/>
    <property type="molecule type" value="Genomic_DNA"/>
</dbReference>
<comment type="subcellular location">
    <subcellularLocation>
        <location evidence="1">Membrane</location>
        <topology evidence="1">Multi-pass membrane protein</topology>
    </subcellularLocation>
</comment>
<evidence type="ECO:0000256" key="1">
    <source>
        <dbReference type="ARBA" id="ARBA00004141"/>
    </source>
</evidence>
<dbReference type="GO" id="GO:0032259">
    <property type="term" value="P:methylation"/>
    <property type="evidence" value="ECO:0007669"/>
    <property type="project" value="UniProtKB-KW"/>
</dbReference>
<keyword evidence="6" id="KW-0808">Transferase</keyword>
<sequence>MWLFLFLVGQRIAELFIAHFNKKWMLKHGGVEVESSHYFLFIVLHTSFFFAVFFEWFLVRDGILWLSPLLVSLFLILQGLRVWCITSLGRKWNTKIIVIPDEPLIDYGPYKFVKHPNYIIVFFELLVIPLLFQAYVTAIIFPIMHLLVLMIRLPAEERALGGKF</sequence>
<comment type="caution">
    <text evidence="6">The sequence shown here is derived from an EMBL/GenBank/DDBJ whole genome shotgun (WGS) entry which is preliminary data.</text>
</comment>
<feature type="transmembrane region" description="Helical" evidence="5">
    <location>
        <begin position="118"/>
        <end position="151"/>
    </location>
</feature>
<evidence type="ECO:0000313" key="7">
    <source>
        <dbReference type="Proteomes" id="UP001596410"/>
    </source>
</evidence>
<proteinExistence type="predicted"/>
<dbReference type="PANTHER" id="PTHR43847:SF1">
    <property type="entry name" value="BLL3993 PROTEIN"/>
    <property type="match status" value="1"/>
</dbReference>
<evidence type="ECO:0000256" key="4">
    <source>
        <dbReference type="ARBA" id="ARBA00023136"/>
    </source>
</evidence>
<accession>A0ABW2EDX2</accession>
<organism evidence="6 7">
    <name type="scientific">Halobacillus seohaensis</name>
    <dbReference type="NCBI Taxonomy" id="447421"/>
    <lineage>
        <taxon>Bacteria</taxon>
        <taxon>Bacillati</taxon>
        <taxon>Bacillota</taxon>
        <taxon>Bacilli</taxon>
        <taxon>Bacillales</taxon>
        <taxon>Bacillaceae</taxon>
        <taxon>Halobacillus</taxon>
    </lineage>
</organism>
<keyword evidence="6" id="KW-0489">Methyltransferase</keyword>
<feature type="transmembrane region" description="Helical" evidence="5">
    <location>
        <begin position="37"/>
        <end position="58"/>
    </location>
</feature>